<evidence type="ECO:0000256" key="2">
    <source>
        <dbReference type="SAM" id="MobiDB-lite"/>
    </source>
</evidence>
<dbReference type="Gene3D" id="3.30.300.20">
    <property type="match status" value="1"/>
</dbReference>
<dbReference type="InterPro" id="IPR036102">
    <property type="entry name" value="OsmC/Ohrsf"/>
</dbReference>
<dbReference type="SUPFAM" id="SSF82784">
    <property type="entry name" value="OsmC-like"/>
    <property type="match status" value="1"/>
</dbReference>
<organism evidence="3 4">
    <name type="scientific">Sungkyunkwania multivorans</name>
    <dbReference type="NCBI Taxonomy" id="1173618"/>
    <lineage>
        <taxon>Bacteria</taxon>
        <taxon>Pseudomonadati</taxon>
        <taxon>Bacteroidota</taxon>
        <taxon>Flavobacteriia</taxon>
        <taxon>Flavobacteriales</taxon>
        <taxon>Flavobacteriaceae</taxon>
        <taxon>Sungkyunkwania</taxon>
    </lineage>
</organism>
<reference evidence="4" key="1">
    <citation type="journal article" date="2019" name="Int. J. Syst. Evol. Microbiol.">
        <title>The Global Catalogue of Microorganisms (GCM) 10K type strain sequencing project: providing services to taxonomists for standard genome sequencing and annotation.</title>
        <authorList>
            <consortium name="The Broad Institute Genomics Platform"/>
            <consortium name="The Broad Institute Genome Sequencing Center for Infectious Disease"/>
            <person name="Wu L."/>
            <person name="Ma J."/>
        </authorList>
    </citation>
    <scope>NUCLEOTIDE SEQUENCE [LARGE SCALE GENOMIC DNA]</scope>
    <source>
        <strain evidence="4">CCUG 62952</strain>
    </source>
</reference>
<dbReference type="InterPro" id="IPR019953">
    <property type="entry name" value="OHR"/>
</dbReference>
<sequence length="141" mass="15157">MTTVFESSATNKGGRNGHVTSESGLIDLDCKMPKSNKDKSDTHTNPEELFAAAYSTCFGGALEHVAKEQDLGDLGDFSVTATIGFVIDEDGVIIEATLDCYLPTLDKEAGENLINDAHEICPYSRATRDNIDVTLNLLVDA</sequence>
<dbReference type="Proteomes" id="UP001596978">
    <property type="component" value="Unassembled WGS sequence"/>
</dbReference>
<comment type="caution">
    <text evidence="3">The sequence shown here is derived from an EMBL/GenBank/DDBJ whole genome shotgun (WGS) entry which is preliminary data.</text>
</comment>
<dbReference type="NCBIfam" id="TIGR03561">
    <property type="entry name" value="organ_hyd_perox"/>
    <property type="match status" value="1"/>
</dbReference>
<dbReference type="EMBL" id="JBHTJH010000008">
    <property type="protein sequence ID" value="MFD0862527.1"/>
    <property type="molecule type" value="Genomic_DNA"/>
</dbReference>
<feature type="region of interest" description="Disordered" evidence="2">
    <location>
        <begin position="1"/>
        <end position="22"/>
    </location>
</feature>
<dbReference type="Gene3D" id="2.20.25.10">
    <property type="match status" value="1"/>
</dbReference>
<protein>
    <submittedName>
        <fullName evidence="3">Ohr family peroxiredoxin</fullName>
    </submittedName>
</protein>
<dbReference type="RefSeq" id="WP_386407689.1">
    <property type="nucleotide sequence ID" value="NZ_JBHTJH010000008.1"/>
</dbReference>
<keyword evidence="4" id="KW-1185">Reference proteome</keyword>
<accession>A0ABW3CZ87</accession>
<evidence type="ECO:0000313" key="3">
    <source>
        <dbReference type="EMBL" id="MFD0862527.1"/>
    </source>
</evidence>
<comment type="similarity">
    <text evidence="1">Belongs to the OsmC/Ohr family.</text>
</comment>
<evidence type="ECO:0000313" key="4">
    <source>
        <dbReference type="Proteomes" id="UP001596978"/>
    </source>
</evidence>
<name>A0ABW3CZ87_9FLAO</name>
<proteinExistence type="inferred from homology"/>
<dbReference type="InterPro" id="IPR015946">
    <property type="entry name" value="KH_dom-like_a/b"/>
</dbReference>
<dbReference type="PANTHER" id="PTHR33797:SF2">
    <property type="entry name" value="ORGANIC HYDROPEROXIDE RESISTANCE PROTEIN-LIKE"/>
    <property type="match status" value="1"/>
</dbReference>
<evidence type="ECO:0000256" key="1">
    <source>
        <dbReference type="ARBA" id="ARBA00007378"/>
    </source>
</evidence>
<dbReference type="InterPro" id="IPR003718">
    <property type="entry name" value="OsmC/Ohr_fam"/>
</dbReference>
<gene>
    <name evidence="3" type="ORF">ACFQ1M_09945</name>
</gene>
<dbReference type="PANTHER" id="PTHR33797">
    <property type="entry name" value="ORGANIC HYDROPEROXIDE RESISTANCE PROTEIN-LIKE"/>
    <property type="match status" value="1"/>
</dbReference>
<dbReference type="Pfam" id="PF02566">
    <property type="entry name" value="OsmC"/>
    <property type="match status" value="1"/>
</dbReference>